<protein>
    <submittedName>
        <fullName evidence="14">Uncharacterized protein</fullName>
    </submittedName>
</protein>
<dbReference type="OrthoDB" id="6479303at2759"/>
<evidence type="ECO:0000256" key="11">
    <source>
        <dbReference type="ARBA" id="ARBA00023303"/>
    </source>
</evidence>
<evidence type="ECO:0000256" key="4">
    <source>
        <dbReference type="ARBA" id="ARBA00022461"/>
    </source>
</evidence>
<comment type="subcellular location">
    <subcellularLocation>
        <location evidence="1">Membrane</location>
        <topology evidence="1">Multi-pass membrane protein</topology>
    </subcellularLocation>
</comment>
<keyword evidence="5 12" id="KW-0812">Transmembrane</keyword>
<reference evidence="14" key="1">
    <citation type="submission" date="2020-07" db="EMBL/GenBank/DDBJ databases">
        <title>Multicomponent nature underlies the extraordinary mechanical properties of spider dragline silk.</title>
        <authorList>
            <person name="Kono N."/>
            <person name="Nakamura H."/>
            <person name="Mori M."/>
            <person name="Yoshida Y."/>
            <person name="Ohtoshi R."/>
            <person name="Malay A.D."/>
            <person name="Moran D.A.P."/>
            <person name="Tomita M."/>
            <person name="Numata K."/>
            <person name="Arakawa K."/>
        </authorList>
    </citation>
    <scope>NUCLEOTIDE SEQUENCE</scope>
</reference>
<dbReference type="AlphaFoldDB" id="A0A8X6GAZ0"/>
<evidence type="ECO:0000256" key="3">
    <source>
        <dbReference type="ARBA" id="ARBA00022448"/>
    </source>
</evidence>
<keyword evidence="15" id="KW-1185">Reference proteome</keyword>
<keyword evidence="3 12" id="KW-0813">Transport</keyword>
<gene>
    <name evidence="14" type="ORF">TNCT_247971</name>
</gene>
<dbReference type="EMBL" id="BMAO01015109">
    <property type="protein sequence ID" value="GFQ99458.1"/>
    <property type="molecule type" value="Genomic_DNA"/>
</dbReference>
<dbReference type="GO" id="GO:0005272">
    <property type="term" value="F:sodium channel activity"/>
    <property type="evidence" value="ECO:0007669"/>
    <property type="project" value="UniProtKB-KW"/>
</dbReference>
<keyword evidence="4 12" id="KW-0894">Sodium channel</keyword>
<keyword evidence="8 12" id="KW-0406">Ion transport</keyword>
<proteinExistence type="inferred from homology"/>
<evidence type="ECO:0000256" key="6">
    <source>
        <dbReference type="ARBA" id="ARBA00022989"/>
    </source>
</evidence>
<organism evidence="14 15">
    <name type="scientific">Trichonephila clavata</name>
    <name type="common">Joro spider</name>
    <name type="synonym">Nephila clavata</name>
    <dbReference type="NCBI Taxonomy" id="2740835"/>
    <lineage>
        <taxon>Eukaryota</taxon>
        <taxon>Metazoa</taxon>
        <taxon>Ecdysozoa</taxon>
        <taxon>Arthropoda</taxon>
        <taxon>Chelicerata</taxon>
        <taxon>Arachnida</taxon>
        <taxon>Araneae</taxon>
        <taxon>Araneomorphae</taxon>
        <taxon>Entelegynae</taxon>
        <taxon>Araneoidea</taxon>
        <taxon>Nephilidae</taxon>
        <taxon>Trichonephila</taxon>
    </lineage>
</organism>
<evidence type="ECO:0000256" key="2">
    <source>
        <dbReference type="ARBA" id="ARBA00007193"/>
    </source>
</evidence>
<evidence type="ECO:0000256" key="8">
    <source>
        <dbReference type="ARBA" id="ARBA00023065"/>
    </source>
</evidence>
<evidence type="ECO:0000256" key="1">
    <source>
        <dbReference type="ARBA" id="ARBA00004141"/>
    </source>
</evidence>
<evidence type="ECO:0000256" key="7">
    <source>
        <dbReference type="ARBA" id="ARBA00023053"/>
    </source>
</evidence>
<name>A0A8X6GAZ0_TRICU</name>
<dbReference type="InterPro" id="IPR001873">
    <property type="entry name" value="ENaC"/>
</dbReference>
<evidence type="ECO:0000313" key="14">
    <source>
        <dbReference type="EMBL" id="GFQ99458.1"/>
    </source>
</evidence>
<keyword evidence="9 13" id="KW-0472">Membrane</keyword>
<evidence type="ECO:0000256" key="9">
    <source>
        <dbReference type="ARBA" id="ARBA00023136"/>
    </source>
</evidence>
<keyword evidence="10 12" id="KW-0739">Sodium transport</keyword>
<comment type="similarity">
    <text evidence="2 12">Belongs to the amiloride-sensitive sodium channel (TC 1.A.6) family.</text>
</comment>
<feature type="transmembrane region" description="Helical" evidence="13">
    <location>
        <begin position="30"/>
        <end position="48"/>
    </location>
</feature>
<evidence type="ECO:0000313" key="15">
    <source>
        <dbReference type="Proteomes" id="UP000887116"/>
    </source>
</evidence>
<dbReference type="GO" id="GO:0016020">
    <property type="term" value="C:membrane"/>
    <property type="evidence" value="ECO:0007669"/>
    <property type="project" value="UniProtKB-SubCell"/>
</dbReference>
<keyword evidence="6 13" id="KW-1133">Transmembrane helix</keyword>
<evidence type="ECO:0000256" key="12">
    <source>
        <dbReference type="RuleBase" id="RU000679"/>
    </source>
</evidence>
<keyword evidence="7" id="KW-0915">Sodium</keyword>
<evidence type="ECO:0000256" key="10">
    <source>
        <dbReference type="ARBA" id="ARBA00023201"/>
    </source>
</evidence>
<dbReference type="Proteomes" id="UP000887116">
    <property type="component" value="Unassembled WGS sequence"/>
</dbReference>
<dbReference type="Pfam" id="PF00858">
    <property type="entry name" value="ASC"/>
    <property type="match status" value="1"/>
</dbReference>
<accession>A0A8X6GAZ0</accession>
<comment type="caution">
    <text evidence="14">The sequence shown here is derived from an EMBL/GenBank/DDBJ whole genome shotgun (WGS) entry which is preliminary data.</text>
</comment>
<sequence>MAKERRYVDILELSMIPGIAAIIQSKSRNIFSFRVGILLFAVTGFVWQTKVLVEEYLRYPTVLHIEERHITVTRLPGVTFCYANG</sequence>
<evidence type="ECO:0000256" key="13">
    <source>
        <dbReference type="SAM" id="Phobius"/>
    </source>
</evidence>
<evidence type="ECO:0000256" key="5">
    <source>
        <dbReference type="ARBA" id="ARBA00022692"/>
    </source>
</evidence>
<keyword evidence="11 12" id="KW-0407">Ion channel</keyword>